<evidence type="ECO:0000313" key="2">
    <source>
        <dbReference type="Proteomes" id="UP001589836"/>
    </source>
</evidence>
<evidence type="ECO:0000313" key="1">
    <source>
        <dbReference type="EMBL" id="MFC0525954.1"/>
    </source>
</evidence>
<dbReference type="EMBL" id="JBHLTP010000024">
    <property type="protein sequence ID" value="MFC0525954.1"/>
    <property type="molecule type" value="Genomic_DNA"/>
</dbReference>
<organism evidence="1 2">
    <name type="scientific">Pontibacillus salicampi</name>
    <dbReference type="NCBI Taxonomy" id="1449801"/>
    <lineage>
        <taxon>Bacteria</taxon>
        <taxon>Bacillati</taxon>
        <taxon>Bacillota</taxon>
        <taxon>Bacilli</taxon>
        <taxon>Bacillales</taxon>
        <taxon>Bacillaceae</taxon>
        <taxon>Pontibacillus</taxon>
    </lineage>
</organism>
<proteinExistence type="predicted"/>
<name>A0ABV6LU57_9BACI</name>
<reference evidence="1 2" key="1">
    <citation type="submission" date="2024-09" db="EMBL/GenBank/DDBJ databases">
        <authorList>
            <person name="Sun Q."/>
            <person name="Mori K."/>
        </authorList>
    </citation>
    <scope>NUCLEOTIDE SEQUENCE [LARGE SCALE GENOMIC DNA]</scope>
    <source>
        <strain evidence="1 2">NCAIM B.02529</strain>
    </source>
</reference>
<keyword evidence="2" id="KW-1185">Reference proteome</keyword>
<sequence>MSLVSSVGKERRLAGFQLIRISTGVIVIPAQSTLNEIVYLYIVIHPICLKEDPTLNKRKVMENQTLSVI</sequence>
<gene>
    <name evidence="1" type="ORF">ACFFGV_20475</name>
</gene>
<protein>
    <submittedName>
        <fullName evidence="1">Uncharacterized protein</fullName>
    </submittedName>
</protein>
<dbReference type="Proteomes" id="UP001589836">
    <property type="component" value="Unassembled WGS sequence"/>
</dbReference>
<comment type="caution">
    <text evidence="1">The sequence shown here is derived from an EMBL/GenBank/DDBJ whole genome shotgun (WGS) entry which is preliminary data.</text>
</comment>
<accession>A0ABV6LU57</accession>